<feature type="transmembrane region" description="Helical" evidence="1">
    <location>
        <begin position="7"/>
        <end position="29"/>
    </location>
</feature>
<accession>A0A660HN24</accession>
<gene>
    <name evidence="2" type="ORF">CWO85_03025</name>
</gene>
<protein>
    <submittedName>
        <fullName evidence="2">Uncharacterized protein</fullName>
    </submittedName>
</protein>
<dbReference type="EMBL" id="CP025121">
    <property type="protein sequence ID" value="AYJ01450.1"/>
    <property type="molecule type" value="Genomic_DNA"/>
</dbReference>
<proteinExistence type="predicted"/>
<keyword evidence="1" id="KW-0472">Membrane</keyword>
<reference evidence="2 3" key="1">
    <citation type="journal article" date="2018" name="BMC Genomics">
        <title>Comparative genome analysis of jujube witches'-broom Phytoplasma, an obligate pathogen that causes jujube witches'-broom disease.</title>
        <authorList>
            <person name="Wang J."/>
            <person name="Song L."/>
            <person name="Jiao Q."/>
            <person name="Yang S."/>
            <person name="Gao R."/>
            <person name="Lu X."/>
            <person name="Zhou G."/>
        </authorList>
    </citation>
    <scope>NUCLEOTIDE SEQUENCE [LARGE SCALE GENOMIC DNA]</scope>
    <source>
        <strain evidence="2">Jwb-nky</strain>
    </source>
</reference>
<dbReference type="Proteomes" id="UP000272462">
    <property type="component" value="Chromosome"/>
</dbReference>
<evidence type="ECO:0000256" key="1">
    <source>
        <dbReference type="SAM" id="Phobius"/>
    </source>
</evidence>
<name>A0A660HN24_ZIZJU</name>
<sequence length="64" mass="7371">MKLNPKIILTILSFTYIGFIITNLMTLFFDFNLGIKANTTISLISDIVFLFYLSIKENKNAKIH</sequence>
<organism evidence="2 3">
    <name type="scientific">Ziziphus jujuba witches'-broom phytoplasma</name>
    <dbReference type="NCBI Taxonomy" id="135727"/>
    <lineage>
        <taxon>Bacteria</taxon>
        <taxon>Bacillati</taxon>
        <taxon>Mycoplasmatota</taxon>
        <taxon>Mollicutes</taxon>
        <taxon>Acholeplasmatales</taxon>
        <taxon>Acholeplasmataceae</taxon>
        <taxon>Candidatus Phytoplasma</taxon>
        <taxon>16SrV (Elm yellows group)</taxon>
    </lineage>
</organism>
<keyword evidence="1" id="KW-1133">Transmembrane helix</keyword>
<feature type="transmembrane region" description="Helical" evidence="1">
    <location>
        <begin position="35"/>
        <end position="55"/>
    </location>
</feature>
<dbReference type="KEGG" id="pzi:CWO85_03025"/>
<keyword evidence="3" id="KW-1185">Reference proteome</keyword>
<keyword evidence="1" id="KW-0812">Transmembrane</keyword>
<evidence type="ECO:0000313" key="3">
    <source>
        <dbReference type="Proteomes" id="UP000272462"/>
    </source>
</evidence>
<dbReference type="AlphaFoldDB" id="A0A660HN24"/>
<evidence type="ECO:0000313" key="2">
    <source>
        <dbReference type="EMBL" id="AYJ01450.1"/>
    </source>
</evidence>